<keyword evidence="1 3" id="KW-0378">Hydrolase</keyword>
<dbReference type="GO" id="GO:0016787">
    <property type="term" value="F:hydrolase activity"/>
    <property type="evidence" value="ECO:0007669"/>
    <property type="project" value="UniProtKB-KW"/>
</dbReference>
<dbReference type="PROSITE" id="PS51462">
    <property type="entry name" value="NUDIX"/>
    <property type="match status" value="1"/>
</dbReference>
<dbReference type="InterPro" id="IPR000086">
    <property type="entry name" value="NUDIX_hydrolase_dom"/>
</dbReference>
<evidence type="ECO:0000256" key="1">
    <source>
        <dbReference type="ARBA" id="ARBA00022801"/>
    </source>
</evidence>
<dbReference type="EMBL" id="JBHUKR010000028">
    <property type="protein sequence ID" value="MFD2422417.1"/>
    <property type="molecule type" value="Genomic_DNA"/>
</dbReference>
<name>A0ABW5G9L3_9PSEU</name>
<feature type="domain" description="Nudix hydrolase" evidence="2">
    <location>
        <begin position="2"/>
        <end position="149"/>
    </location>
</feature>
<sequence length="176" mass="19506">MIKHATASTFVFHQFPDRWRLGLVAQPRLGRHMIVGGHVEDDETQAEAALRETEEESGLRVRLLACPTPALPSGYPHERVASPWWITEVMVPEDNHLAEPHVHVDHQYVAIADSPTPVSEPVHPFAWFSEDELGGLKMFDDTRLLARALFPIMGSIAAADGDEMGLLRVLADSGLD</sequence>
<reference evidence="4" key="1">
    <citation type="journal article" date="2019" name="Int. J. Syst. Evol. Microbiol.">
        <title>The Global Catalogue of Microorganisms (GCM) 10K type strain sequencing project: providing services to taxonomists for standard genome sequencing and annotation.</title>
        <authorList>
            <consortium name="The Broad Institute Genomics Platform"/>
            <consortium name="The Broad Institute Genome Sequencing Center for Infectious Disease"/>
            <person name="Wu L."/>
            <person name="Ma J."/>
        </authorList>
    </citation>
    <scope>NUCLEOTIDE SEQUENCE [LARGE SCALE GENOMIC DNA]</scope>
    <source>
        <strain evidence="4">CGMCC 4.7645</strain>
    </source>
</reference>
<dbReference type="CDD" id="cd03674">
    <property type="entry name" value="NUDIX_Hydrolase"/>
    <property type="match status" value="1"/>
</dbReference>
<dbReference type="PROSITE" id="PS00893">
    <property type="entry name" value="NUDIX_BOX"/>
    <property type="match status" value="1"/>
</dbReference>
<keyword evidence="4" id="KW-1185">Reference proteome</keyword>
<dbReference type="InterPro" id="IPR015797">
    <property type="entry name" value="NUDIX_hydrolase-like_dom_sf"/>
</dbReference>
<evidence type="ECO:0000259" key="2">
    <source>
        <dbReference type="PROSITE" id="PS51462"/>
    </source>
</evidence>
<comment type="caution">
    <text evidence="3">The sequence shown here is derived from an EMBL/GenBank/DDBJ whole genome shotgun (WGS) entry which is preliminary data.</text>
</comment>
<protein>
    <submittedName>
        <fullName evidence="3">NUDIX hydrolase</fullName>
    </submittedName>
</protein>
<dbReference type="RefSeq" id="WP_378271489.1">
    <property type="nucleotide sequence ID" value="NZ_JBHUKR010000028.1"/>
</dbReference>
<proteinExistence type="predicted"/>
<organism evidence="3 4">
    <name type="scientific">Amycolatopsis pigmentata</name>
    <dbReference type="NCBI Taxonomy" id="450801"/>
    <lineage>
        <taxon>Bacteria</taxon>
        <taxon>Bacillati</taxon>
        <taxon>Actinomycetota</taxon>
        <taxon>Actinomycetes</taxon>
        <taxon>Pseudonocardiales</taxon>
        <taxon>Pseudonocardiaceae</taxon>
        <taxon>Amycolatopsis</taxon>
    </lineage>
</organism>
<dbReference type="Proteomes" id="UP001597417">
    <property type="component" value="Unassembled WGS sequence"/>
</dbReference>
<evidence type="ECO:0000313" key="4">
    <source>
        <dbReference type="Proteomes" id="UP001597417"/>
    </source>
</evidence>
<accession>A0ABW5G9L3</accession>
<dbReference type="Gene3D" id="3.90.79.10">
    <property type="entry name" value="Nucleoside Triphosphate Pyrophosphohydrolase"/>
    <property type="match status" value="1"/>
</dbReference>
<dbReference type="Pfam" id="PF00293">
    <property type="entry name" value="NUDIX"/>
    <property type="match status" value="1"/>
</dbReference>
<dbReference type="InterPro" id="IPR020084">
    <property type="entry name" value="NUDIX_hydrolase_CS"/>
</dbReference>
<evidence type="ECO:0000313" key="3">
    <source>
        <dbReference type="EMBL" id="MFD2422417.1"/>
    </source>
</evidence>
<gene>
    <name evidence="3" type="ORF">ACFSXZ_39450</name>
</gene>
<dbReference type="SUPFAM" id="SSF55811">
    <property type="entry name" value="Nudix"/>
    <property type="match status" value="1"/>
</dbReference>